<reference evidence="2" key="1">
    <citation type="submission" date="2020-02" db="EMBL/GenBank/DDBJ databases">
        <authorList>
            <person name="Meier V. D."/>
        </authorList>
    </citation>
    <scope>NUCLEOTIDE SEQUENCE</scope>
    <source>
        <strain evidence="2">AVDCRST_MAG73</strain>
    </source>
</reference>
<sequence length="406" mass="43924">MGLYEFRSTVGAEQALPYFVETRMDALGLRETSIERMGDESAAVEGTRIDEGVEGTVYVRVDGILARVTAIAPDDAPIGDAEDIARTVVARAQSSETGRGRIEPIGQGSDSPVTSSGCELVELYPGYPGYRGFVTGVAGIGDHSCLEDLHRQDPGFSQTTEDQANQSAARRLGLGGAKIDWTWENWMAIEAERGFQPTCYSCLITSDLDRPRNAGAPQIPGDPRLLLGDIGSTLMAQTFLMDSRLLNSVPVTDLPSDAELRALVGMMAPGQHLNAAEVFAGGQEFLAALFEPGKYFDSGFFYGSWSDHGGYFPIPPTASREDQIYVAFAAAFSLRHAGSDSYTHGTFLRRVERFISAWEVALLQDPNTPSLGEFIRQRIGNAHRLGPSWTVSGITRSLANRARASS</sequence>
<organism evidence="2">
    <name type="scientific">uncultured Thermomicrobiales bacterium</name>
    <dbReference type="NCBI Taxonomy" id="1645740"/>
    <lineage>
        <taxon>Bacteria</taxon>
        <taxon>Pseudomonadati</taxon>
        <taxon>Thermomicrobiota</taxon>
        <taxon>Thermomicrobia</taxon>
        <taxon>Thermomicrobiales</taxon>
        <taxon>environmental samples</taxon>
    </lineage>
</organism>
<protein>
    <submittedName>
        <fullName evidence="2">Uncharacterized protein</fullName>
    </submittedName>
</protein>
<feature type="region of interest" description="Disordered" evidence="1">
    <location>
        <begin position="92"/>
        <end position="113"/>
    </location>
</feature>
<accession>A0A6J4TW87</accession>
<evidence type="ECO:0000256" key="1">
    <source>
        <dbReference type="SAM" id="MobiDB-lite"/>
    </source>
</evidence>
<evidence type="ECO:0000313" key="2">
    <source>
        <dbReference type="EMBL" id="CAA9534193.1"/>
    </source>
</evidence>
<gene>
    <name evidence="2" type="ORF">AVDCRST_MAG73-1224</name>
</gene>
<name>A0A6J4TW87_9BACT</name>
<dbReference type="AlphaFoldDB" id="A0A6J4TW87"/>
<proteinExistence type="predicted"/>
<dbReference type="EMBL" id="CADCWE010000076">
    <property type="protein sequence ID" value="CAA9534193.1"/>
    <property type="molecule type" value="Genomic_DNA"/>
</dbReference>